<dbReference type="EMBL" id="JBEHCU010007661">
    <property type="protein sequence ID" value="KAL1394314.1"/>
    <property type="molecule type" value="Genomic_DNA"/>
</dbReference>
<gene>
    <name evidence="2" type="ORF">pipiens_012041</name>
</gene>
<accession>A0ABD1D3Y7</accession>
<keyword evidence="1" id="KW-1133">Transmembrane helix</keyword>
<keyword evidence="3" id="KW-1185">Reference proteome</keyword>
<sequence>MEANTSDSKPLSDKIVLCGKLASLKPKFIDLVPDLTVYKLDINGRASRWTCLAEPGFEFKVKVSPEKESVYKVTLSMEKGQAGEYRMALGNEPLAPIKLKLREEVTLGRIKPEKASSSVTIRLELAKTYAEKCRQYRAFIEQLIGPETALERLIGEMGKIITGLVLVVAFLAMIVLKFLW</sequence>
<name>A0ABD1D3Y7_CULPP</name>
<dbReference type="Proteomes" id="UP001562425">
    <property type="component" value="Unassembled WGS sequence"/>
</dbReference>
<keyword evidence="1" id="KW-0812">Transmembrane</keyword>
<dbReference type="AlphaFoldDB" id="A0ABD1D3Y7"/>
<feature type="transmembrane region" description="Helical" evidence="1">
    <location>
        <begin position="160"/>
        <end position="179"/>
    </location>
</feature>
<comment type="caution">
    <text evidence="2">The sequence shown here is derived from an EMBL/GenBank/DDBJ whole genome shotgun (WGS) entry which is preliminary data.</text>
</comment>
<evidence type="ECO:0000313" key="2">
    <source>
        <dbReference type="EMBL" id="KAL1394314.1"/>
    </source>
</evidence>
<evidence type="ECO:0000313" key="3">
    <source>
        <dbReference type="Proteomes" id="UP001562425"/>
    </source>
</evidence>
<keyword evidence="1" id="KW-0472">Membrane</keyword>
<proteinExistence type="predicted"/>
<evidence type="ECO:0000256" key="1">
    <source>
        <dbReference type="SAM" id="Phobius"/>
    </source>
</evidence>
<organism evidence="2 3">
    <name type="scientific">Culex pipiens pipiens</name>
    <name type="common">Northern house mosquito</name>
    <dbReference type="NCBI Taxonomy" id="38569"/>
    <lineage>
        <taxon>Eukaryota</taxon>
        <taxon>Metazoa</taxon>
        <taxon>Ecdysozoa</taxon>
        <taxon>Arthropoda</taxon>
        <taxon>Hexapoda</taxon>
        <taxon>Insecta</taxon>
        <taxon>Pterygota</taxon>
        <taxon>Neoptera</taxon>
        <taxon>Endopterygota</taxon>
        <taxon>Diptera</taxon>
        <taxon>Nematocera</taxon>
        <taxon>Culicoidea</taxon>
        <taxon>Culicidae</taxon>
        <taxon>Culicinae</taxon>
        <taxon>Culicini</taxon>
        <taxon>Culex</taxon>
        <taxon>Culex</taxon>
    </lineage>
</organism>
<reference evidence="2 3" key="1">
    <citation type="submission" date="2024-05" db="EMBL/GenBank/DDBJ databases">
        <title>Culex pipiens pipiens assembly and annotation.</title>
        <authorList>
            <person name="Alout H."/>
            <person name="Durand T."/>
        </authorList>
    </citation>
    <scope>NUCLEOTIDE SEQUENCE [LARGE SCALE GENOMIC DNA]</scope>
    <source>
        <strain evidence="2">HA-2024</strain>
        <tissue evidence="2">Whole body</tissue>
    </source>
</reference>
<protein>
    <submittedName>
        <fullName evidence="2">Uncharacterized protein</fullName>
    </submittedName>
</protein>